<proteinExistence type="predicted"/>
<evidence type="ECO:0000313" key="3">
    <source>
        <dbReference type="Proteomes" id="UP001497482"/>
    </source>
</evidence>
<sequence>MRVLVILWSSPCASPRGASLITAAPAPPQVSLLLKPETPPAHPTITTRGSQMCVFVWTACSYLLSPVPIVLATACLEIASQVQPLQPSVSASPVRVCQSKSSPRPVRVQSGSVSASPVRVCQSKSSPRPVRVQSGSVSASPVRVCQSESPHSVSLSPRSASVRVPQSVSPSPLGLTDSDCQSCQSVSLSTRSLSVRVPLGLSVRVPQSVSPSPLRVCQSESPQSLSV</sequence>
<evidence type="ECO:0000313" key="2">
    <source>
        <dbReference type="EMBL" id="CAL1612115.1"/>
    </source>
</evidence>
<accession>A0AAV2MFK2</accession>
<dbReference type="EMBL" id="OZ035829">
    <property type="protein sequence ID" value="CAL1612115.1"/>
    <property type="molecule type" value="Genomic_DNA"/>
</dbReference>
<feature type="region of interest" description="Disordered" evidence="1">
    <location>
        <begin position="148"/>
        <end position="178"/>
    </location>
</feature>
<dbReference type="AlphaFoldDB" id="A0AAV2MFK2"/>
<organism evidence="2 3">
    <name type="scientific">Knipowitschia caucasica</name>
    <name type="common">Caucasian dwarf goby</name>
    <name type="synonym">Pomatoschistus caucasicus</name>
    <dbReference type="NCBI Taxonomy" id="637954"/>
    <lineage>
        <taxon>Eukaryota</taxon>
        <taxon>Metazoa</taxon>
        <taxon>Chordata</taxon>
        <taxon>Craniata</taxon>
        <taxon>Vertebrata</taxon>
        <taxon>Euteleostomi</taxon>
        <taxon>Actinopterygii</taxon>
        <taxon>Neopterygii</taxon>
        <taxon>Teleostei</taxon>
        <taxon>Neoteleostei</taxon>
        <taxon>Acanthomorphata</taxon>
        <taxon>Gobiaria</taxon>
        <taxon>Gobiiformes</taxon>
        <taxon>Gobioidei</taxon>
        <taxon>Gobiidae</taxon>
        <taxon>Gobiinae</taxon>
        <taxon>Knipowitschia</taxon>
    </lineage>
</organism>
<name>A0AAV2MFK2_KNICA</name>
<protein>
    <submittedName>
        <fullName evidence="2">Uncharacterized protein</fullName>
    </submittedName>
</protein>
<reference evidence="2 3" key="1">
    <citation type="submission" date="2024-04" db="EMBL/GenBank/DDBJ databases">
        <authorList>
            <person name="Waldvogel A.-M."/>
            <person name="Schoenle A."/>
        </authorList>
    </citation>
    <scope>NUCLEOTIDE SEQUENCE [LARGE SCALE GENOMIC DNA]</scope>
</reference>
<gene>
    <name evidence="2" type="ORF">KC01_LOCUS38473</name>
</gene>
<keyword evidence="3" id="KW-1185">Reference proteome</keyword>
<evidence type="ECO:0000256" key="1">
    <source>
        <dbReference type="SAM" id="MobiDB-lite"/>
    </source>
</evidence>
<dbReference type="Proteomes" id="UP001497482">
    <property type="component" value="Chromosome 7"/>
</dbReference>
<feature type="compositionally biased region" description="Low complexity" evidence="1">
    <location>
        <begin position="156"/>
        <end position="172"/>
    </location>
</feature>